<evidence type="ECO:0000259" key="9">
    <source>
        <dbReference type="Pfam" id="PF00576"/>
    </source>
</evidence>
<evidence type="ECO:0000256" key="3">
    <source>
        <dbReference type="ARBA" id="ARBA00009850"/>
    </source>
</evidence>
<accession>A0A3P7IJM5</accession>
<keyword evidence="6" id="KW-0659">Purine metabolism</keyword>
<keyword evidence="8" id="KW-1133">Transmembrane helix</keyword>
<dbReference type="Proteomes" id="UP000270094">
    <property type="component" value="Unassembled WGS sequence"/>
</dbReference>
<evidence type="ECO:0000256" key="8">
    <source>
        <dbReference type="SAM" id="Phobius"/>
    </source>
</evidence>
<feature type="domain" description="Transthyretin/hydroxyisourate hydrolase" evidence="9">
    <location>
        <begin position="107"/>
        <end position="202"/>
    </location>
</feature>
<evidence type="ECO:0000256" key="6">
    <source>
        <dbReference type="ARBA" id="ARBA00022631"/>
    </source>
</evidence>
<keyword evidence="11" id="KW-1185">Reference proteome</keyword>
<dbReference type="EMBL" id="UYYB01001355">
    <property type="protein sequence ID" value="VDM65764.1"/>
    <property type="molecule type" value="Genomic_DNA"/>
</dbReference>
<evidence type="ECO:0000313" key="10">
    <source>
        <dbReference type="EMBL" id="VDM65764.1"/>
    </source>
</evidence>
<dbReference type="CDD" id="cd05822">
    <property type="entry name" value="TLP_HIUase"/>
    <property type="match status" value="1"/>
</dbReference>
<dbReference type="InterPro" id="IPR023419">
    <property type="entry name" value="Transthyretin_CS"/>
</dbReference>
<dbReference type="GO" id="GO:0033971">
    <property type="term" value="F:hydroxyisourate hydrolase activity"/>
    <property type="evidence" value="ECO:0007669"/>
    <property type="project" value="UniProtKB-EC"/>
</dbReference>
<dbReference type="PROSITE" id="PS00769">
    <property type="entry name" value="TRANSTHYRETIN_2"/>
    <property type="match status" value="1"/>
</dbReference>
<dbReference type="AlphaFoldDB" id="A0A3P7IJM5"/>
<dbReference type="EC" id="3.5.2.17" evidence="5"/>
<comment type="subunit">
    <text evidence="4">Homotetramer.</text>
</comment>
<dbReference type="PANTHER" id="PTHR10395:SF7">
    <property type="entry name" value="5-HYDROXYISOURATE HYDROLASE"/>
    <property type="match status" value="1"/>
</dbReference>
<dbReference type="InterPro" id="IPR023418">
    <property type="entry name" value="Thyroxine_BS"/>
</dbReference>
<evidence type="ECO:0000256" key="4">
    <source>
        <dbReference type="ARBA" id="ARBA00011881"/>
    </source>
</evidence>
<dbReference type="PROSITE" id="PS00768">
    <property type="entry name" value="TRANSTHYRETIN_1"/>
    <property type="match status" value="1"/>
</dbReference>
<feature type="transmembrane region" description="Helical" evidence="8">
    <location>
        <begin position="12"/>
        <end position="30"/>
    </location>
</feature>
<comment type="catalytic activity">
    <reaction evidence="1">
        <text>5-hydroxyisourate + H2O = 5-hydroxy-2-oxo-4-ureido-2,5-dihydro-1H-imidazole-5-carboxylate + H(+)</text>
        <dbReference type="Rhea" id="RHEA:23736"/>
        <dbReference type="ChEBI" id="CHEBI:15377"/>
        <dbReference type="ChEBI" id="CHEBI:15378"/>
        <dbReference type="ChEBI" id="CHEBI:18072"/>
        <dbReference type="ChEBI" id="CHEBI:58639"/>
        <dbReference type="EC" id="3.5.2.17"/>
    </reaction>
</comment>
<comment type="function">
    <text evidence="2">Catalyzes the hydrolysis of 5-hydroxyisourate (HIU) to 2-oxo-4-hydroxy-4-carboxy-5-ureidoimidazoline (OHCU).</text>
</comment>
<feature type="domain" description="Transthyretin/hydroxyisourate hydrolase" evidence="9">
    <location>
        <begin position="215"/>
        <end position="245"/>
    </location>
</feature>
<evidence type="ECO:0000256" key="5">
    <source>
        <dbReference type="ARBA" id="ARBA00012609"/>
    </source>
</evidence>
<evidence type="ECO:0000256" key="7">
    <source>
        <dbReference type="ARBA" id="ARBA00022801"/>
    </source>
</evidence>
<name>A0A3P7IJM5_STRVU</name>
<dbReference type="PANTHER" id="PTHR10395">
    <property type="entry name" value="URICASE AND TRANSTHYRETIN-RELATED"/>
    <property type="match status" value="1"/>
</dbReference>
<organism evidence="10 11">
    <name type="scientific">Strongylus vulgaris</name>
    <name type="common">Blood worm</name>
    <dbReference type="NCBI Taxonomy" id="40348"/>
    <lineage>
        <taxon>Eukaryota</taxon>
        <taxon>Metazoa</taxon>
        <taxon>Ecdysozoa</taxon>
        <taxon>Nematoda</taxon>
        <taxon>Chromadorea</taxon>
        <taxon>Rhabditida</taxon>
        <taxon>Rhabditina</taxon>
        <taxon>Rhabditomorpha</taxon>
        <taxon>Strongyloidea</taxon>
        <taxon>Strongylidae</taxon>
        <taxon>Strongylus</taxon>
    </lineage>
</organism>
<dbReference type="Gene3D" id="2.60.40.180">
    <property type="entry name" value="Transthyretin/hydroxyisourate hydrolase domain"/>
    <property type="match status" value="1"/>
</dbReference>
<dbReference type="GO" id="GO:0006144">
    <property type="term" value="P:purine nucleobase metabolic process"/>
    <property type="evidence" value="ECO:0007669"/>
    <property type="project" value="UniProtKB-KW"/>
</dbReference>
<keyword evidence="7" id="KW-0378">Hydrolase</keyword>
<dbReference type="InterPro" id="IPR023416">
    <property type="entry name" value="Transthyretin/HIU_hydrolase_d"/>
</dbReference>
<keyword evidence="8" id="KW-0812">Transmembrane</keyword>
<dbReference type="InterPro" id="IPR036817">
    <property type="entry name" value="Transthyretin/HIU_hydrolase_sf"/>
</dbReference>
<evidence type="ECO:0000313" key="11">
    <source>
        <dbReference type="Proteomes" id="UP000270094"/>
    </source>
</evidence>
<feature type="transmembrane region" description="Helical" evidence="8">
    <location>
        <begin position="42"/>
        <end position="66"/>
    </location>
</feature>
<dbReference type="SUPFAM" id="SSF49472">
    <property type="entry name" value="Transthyretin (synonym: prealbumin)"/>
    <property type="match status" value="1"/>
</dbReference>
<evidence type="ECO:0000256" key="1">
    <source>
        <dbReference type="ARBA" id="ARBA00001043"/>
    </source>
</evidence>
<dbReference type="Pfam" id="PF00576">
    <property type="entry name" value="Transthyretin"/>
    <property type="match status" value="2"/>
</dbReference>
<reference evidence="10 11" key="1">
    <citation type="submission" date="2018-11" db="EMBL/GenBank/DDBJ databases">
        <authorList>
            <consortium name="Pathogen Informatics"/>
        </authorList>
    </citation>
    <scope>NUCLEOTIDE SEQUENCE [LARGE SCALE GENOMIC DNA]</scope>
</reference>
<evidence type="ECO:0000256" key="2">
    <source>
        <dbReference type="ARBA" id="ARBA00002704"/>
    </source>
</evidence>
<gene>
    <name evidence="10" type="ORF">SVUK_LOCUS762</name>
</gene>
<comment type="similarity">
    <text evidence="3">Belongs to the transthyretin family. 5-hydroxyisourate hydrolase subfamily.</text>
</comment>
<dbReference type="InterPro" id="IPR014306">
    <property type="entry name" value="Hydroxyisourate_hydrolase"/>
</dbReference>
<proteinExistence type="inferred from homology"/>
<sequence>MIKFTLHRYVGFGAYWLFSILILALSFKYYRPVFVIPNFTALVLGCFMNLLAFGKFILIFCLSNLGQEQPTMVKLTDIYSQKLSLFLLSLVISFIEPQDIQIPNASISSHVLDISLGNPAAGVTVLAYFEENNGWKLLGQIYLYIKIFHSSTTGSNGRVPWVTPNVTLQEGIYKLKFMIADYYSRLNIKTFYPYAEVRFRMMKYVLYRSLYNLFNLQIVFNVTDAQQHYHVPLTLSPYGYSTYRGS</sequence>
<dbReference type="OrthoDB" id="10265230at2759"/>
<protein>
    <recommendedName>
        <fullName evidence="5">hydroxyisourate hydrolase</fullName>
        <ecNumber evidence="5">3.5.2.17</ecNumber>
    </recommendedName>
</protein>
<keyword evidence="8" id="KW-0472">Membrane</keyword>